<dbReference type="PATRIC" id="fig|1286635.3.peg.94"/>
<comment type="subcellular location">
    <subcellularLocation>
        <location evidence="9">Cytoplasm</location>
    </subcellularLocation>
</comment>
<name>S0G7I9_9BACT</name>
<evidence type="ECO:0000256" key="9">
    <source>
        <dbReference type="HAMAP-Rule" id="MF_00197"/>
    </source>
</evidence>
<dbReference type="PROSITE" id="PS01326">
    <property type="entry name" value="DAP_EPIMERASE"/>
    <property type="match status" value="1"/>
</dbReference>
<proteinExistence type="inferred from homology"/>
<comment type="catalytic activity">
    <reaction evidence="8 9">
        <text>(2S,6S)-2,6-diaminopimelate = meso-2,6-diaminopimelate</text>
        <dbReference type="Rhea" id="RHEA:15393"/>
        <dbReference type="ChEBI" id="CHEBI:57609"/>
        <dbReference type="ChEBI" id="CHEBI:57791"/>
        <dbReference type="EC" id="5.1.1.7"/>
    </reaction>
</comment>
<dbReference type="PANTHER" id="PTHR31689:SF0">
    <property type="entry name" value="DIAMINOPIMELATE EPIMERASE"/>
    <property type="match status" value="1"/>
</dbReference>
<evidence type="ECO:0000256" key="1">
    <source>
        <dbReference type="ARBA" id="ARBA00005196"/>
    </source>
</evidence>
<dbReference type="SUPFAM" id="SSF54506">
    <property type="entry name" value="Diaminopimelate epimerase-like"/>
    <property type="match status" value="1"/>
</dbReference>
<feature type="binding site" evidence="9">
    <location>
        <position position="70"/>
    </location>
    <ligand>
        <name>substrate</name>
    </ligand>
</feature>
<dbReference type="UniPathway" id="UPA00034">
    <property type="reaction ID" value="UER00025"/>
</dbReference>
<keyword evidence="12" id="KW-1185">Reference proteome</keyword>
<evidence type="ECO:0000256" key="10">
    <source>
        <dbReference type="PROSITE-ProRule" id="PRU10125"/>
    </source>
</evidence>
<dbReference type="InterPro" id="IPR001653">
    <property type="entry name" value="DAP_epimerase_DapF"/>
</dbReference>
<evidence type="ECO:0000256" key="4">
    <source>
        <dbReference type="ARBA" id="ARBA00022490"/>
    </source>
</evidence>
<keyword evidence="5 9" id="KW-0028">Amino-acid biosynthesis</keyword>
<keyword evidence="7 9" id="KW-0413">Isomerase</keyword>
<reference evidence="11 12" key="1">
    <citation type="journal article" date="2013" name="Genome Announc.">
        <title>Draft Genome Sequence of Desulfotignum phosphitoxidans DSM 13687 Strain FiPS-3.</title>
        <authorList>
            <person name="Poehlein A."/>
            <person name="Daniel R."/>
            <person name="Simeonova D.D."/>
        </authorList>
    </citation>
    <scope>NUCLEOTIDE SEQUENCE [LARGE SCALE GENOMIC DNA]</scope>
    <source>
        <strain evidence="11 12">DSM 13687</strain>
    </source>
</reference>
<gene>
    <name evidence="9 11" type="primary">dapF</name>
    <name evidence="11" type="ORF">Dpo_1c00810</name>
</gene>
<evidence type="ECO:0000256" key="3">
    <source>
        <dbReference type="ARBA" id="ARBA00013080"/>
    </source>
</evidence>
<keyword evidence="4 9" id="KW-0963">Cytoplasm</keyword>
<organism evidence="11 12">
    <name type="scientific">Desulfotignum phosphitoxidans DSM 13687</name>
    <dbReference type="NCBI Taxonomy" id="1286635"/>
    <lineage>
        <taxon>Bacteria</taxon>
        <taxon>Pseudomonadati</taxon>
        <taxon>Thermodesulfobacteriota</taxon>
        <taxon>Desulfobacteria</taxon>
        <taxon>Desulfobacterales</taxon>
        <taxon>Desulfobacteraceae</taxon>
        <taxon>Desulfotignum</taxon>
    </lineage>
</organism>
<dbReference type="RefSeq" id="WP_006963534.1">
    <property type="nucleotide sequence ID" value="NZ_APJX01000001.1"/>
</dbReference>
<feature type="binding site" evidence="9">
    <location>
        <begin position="80"/>
        <end position="81"/>
    </location>
    <ligand>
        <name>substrate</name>
    </ligand>
</feature>
<evidence type="ECO:0000256" key="8">
    <source>
        <dbReference type="ARBA" id="ARBA00051712"/>
    </source>
</evidence>
<dbReference type="GO" id="GO:0008837">
    <property type="term" value="F:diaminopimelate epimerase activity"/>
    <property type="evidence" value="ECO:0007669"/>
    <property type="project" value="UniProtKB-UniRule"/>
</dbReference>
<dbReference type="Gene3D" id="3.10.310.10">
    <property type="entry name" value="Diaminopimelate Epimerase, Chain A, domain 1"/>
    <property type="match status" value="2"/>
</dbReference>
<sequence>MTQILFSKMQGIGNDFVVMDDRDGSIEAAMPYPQLAEKLCDRHFGIGADGIILVKDSEDEDHDIRFVIYNSDGSRADMCGNGMRCFAKYLYEKNIIDKKQIRVQTDAGTVVPEVVADASGRVTSVKVDMGPPVMSCRQVPFVCDKDTAVEASVDMADGSTVTVTAVGMGNPHAVVFVKDLSEVDVAAQGRALEIHPRFPAKTNVEFIQVMDDQTLKMKVWERGAGMTLACGTGACAALTAAHITGRTGNYATVVLDGGDLAIFWDKSTNHLIKTGPARLVFEGVIRVSAGNGADTEF</sequence>
<evidence type="ECO:0000256" key="6">
    <source>
        <dbReference type="ARBA" id="ARBA00023154"/>
    </source>
</evidence>
<dbReference type="EMBL" id="APJX01000001">
    <property type="protein sequence ID" value="EMS80951.1"/>
    <property type="molecule type" value="Genomic_DNA"/>
</dbReference>
<feature type="active site" description="Proton donor" evidence="9">
    <location>
        <position position="79"/>
    </location>
</feature>
<comment type="function">
    <text evidence="9">Catalyzes the stereoinversion of LL-2,6-diaminopimelate (L,L-DAP) to meso-diaminopimelate (meso-DAP), a precursor of L-lysine and an essential component of the bacterial peptidoglycan.</text>
</comment>
<feature type="binding site" evidence="9">
    <location>
        <begin position="221"/>
        <end position="222"/>
    </location>
    <ligand>
        <name>substrate</name>
    </ligand>
</feature>
<dbReference type="NCBIfam" id="TIGR00652">
    <property type="entry name" value="DapF"/>
    <property type="match status" value="1"/>
</dbReference>
<dbReference type="GO" id="GO:0005829">
    <property type="term" value="C:cytosol"/>
    <property type="evidence" value="ECO:0007669"/>
    <property type="project" value="TreeGrafter"/>
</dbReference>
<dbReference type="GO" id="GO:0009089">
    <property type="term" value="P:lysine biosynthetic process via diaminopimelate"/>
    <property type="evidence" value="ECO:0007669"/>
    <property type="project" value="UniProtKB-UniRule"/>
</dbReference>
<dbReference type="FunFam" id="3.10.310.10:FF:000001">
    <property type="entry name" value="Diaminopimelate epimerase"/>
    <property type="match status" value="1"/>
</dbReference>
<dbReference type="OrthoDB" id="9805408at2"/>
<dbReference type="Proteomes" id="UP000014216">
    <property type="component" value="Unassembled WGS sequence"/>
</dbReference>
<evidence type="ECO:0000256" key="5">
    <source>
        <dbReference type="ARBA" id="ARBA00022605"/>
    </source>
</evidence>
<dbReference type="Pfam" id="PF01678">
    <property type="entry name" value="DAP_epimerase"/>
    <property type="match status" value="2"/>
</dbReference>
<dbReference type="HAMAP" id="MF_00197">
    <property type="entry name" value="DAP_epimerase"/>
    <property type="match status" value="1"/>
</dbReference>
<evidence type="ECO:0000313" key="11">
    <source>
        <dbReference type="EMBL" id="EMS80951.1"/>
    </source>
</evidence>
<evidence type="ECO:0000256" key="7">
    <source>
        <dbReference type="ARBA" id="ARBA00023235"/>
    </source>
</evidence>
<feature type="binding site" evidence="9">
    <location>
        <position position="203"/>
    </location>
    <ligand>
        <name>substrate</name>
    </ligand>
</feature>
<feature type="binding site" evidence="9">
    <location>
        <position position="170"/>
    </location>
    <ligand>
        <name>substrate</name>
    </ligand>
</feature>
<comment type="caution">
    <text evidence="9">Lacks conserved residue(s) required for the propagation of feature annotation.</text>
</comment>
<feature type="site" description="Could be important to modulate the pK values of the two catalytic cysteine residues" evidence="9">
    <location>
        <position position="172"/>
    </location>
</feature>
<feature type="binding site" evidence="9">
    <location>
        <position position="14"/>
    </location>
    <ligand>
        <name>substrate</name>
    </ligand>
</feature>
<comment type="subunit">
    <text evidence="9">Homodimer.</text>
</comment>
<comment type="pathway">
    <text evidence="1 9">Amino-acid biosynthesis; L-lysine biosynthesis via DAP pathway; DL-2,6-diaminopimelate from LL-2,6-diaminopimelate: step 1/1.</text>
</comment>
<feature type="active site" evidence="10">
    <location>
        <position position="79"/>
    </location>
</feature>
<feature type="binding site" evidence="9">
    <location>
        <begin position="231"/>
        <end position="232"/>
    </location>
    <ligand>
        <name>substrate</name>
    </ligand>
</feature>
<comment type="caution">
    <text evidence="11">The sequence shown here is derived from an EMBL/GenBank/DDBJ whole genome shotgun (WGS) entry which is preliminary data.</text>
</comment>
<evidence type="ECO:0000256" key="2">
    <source>
        <dbReference type="ARBA" id="ARBA00010219"/>
    </source>
</evidence>
<feature type="active site" description="Proton acceptor" evidence="9">
    <location>
        <position position="230"/>
    </location>
</feature>
<dbReference type="PANTHER" id="PTHR31689">
    <property type="entry name" value="DIAMINOPIMELATE EPIMERASE, CHLOROPLASTIC"/>
    <property type="match status" value="1"/>
</dbReference>
<evidence type="ECO:0000313" key="12">
    <source>
        <dbReference type="Proteomes" id="UP000014216"/>
    </source>
</evidence>
<comment type="similarity">
    <text evidence="2 9">Belongs to the diaminopimelate epimerase family.</text>
</comment>
<dbReference type="InterPro" id="IPR018510">
    <property type="entry name" value="DAP_epimerase_AS"/>
</dbReference>
<keyword evidence="6 9" id="KW-0457">Lysine biosynthesis</keyword>
<dbReference type="EC" id="5.1.1.7" evidence="3 9"/>
<protein>
    <recommendedName>
        <fullName evidence="3 9">Diaminopimelate epimerase</fullName>
        <shortName evidence="9">DAP epimerase</shortName>
        <ecNumber evidence="3 9">5.1.1.7</ecNumber>
    </recommendedName>
    <alternativeName>
        <fullName evidence="9">PLP-independent amino acid racemase</fullName>
    </alternativeName>
</protein>
<feature type="site" description="Could be important to modulate the pK values of the two catalytic cysteine residues" evidence="9">
    <location>
        <position position="221"/>
    </location>
</feature>
<accession>S0G7I9</accession>
<dbReference type="AlphaFoldDB" id="S0G7I9"/>